<dbReference type="InterPro" id="IPR032807">
    <property type="entry name" value="GNVR"/>
</dbReference>
<gene>
    <name evidence="10" type="ORF">SAMN05216225_10135</name>
</gene>
<evidence type="ECO:0000313" key="10">
    <source>
        <dbReference type="EMBL" id="SHG02960.1"/>
    </source>
</evidence>
<dbReference type="InterPro" id="IPR003856">
    <property type="entry name" value="LPS_length_determ_N"/>
</dbReference>
<evidence type="ECO:0000256" key="6">
    <source>
        <dbReference type="ARBA" id="ARBA00023136"/>
    </source>
</evidence>
<dbReference type="InterPro" id="IPR050445">
    <property type="entry name" value="Bact_polysacc_biosynth/exp"/>
</dbReference>
<dbReference type="Pfam" id="PF02706">
    <property type="entry name" value="Wzz"/>
    <property type="match status" value="1"/>
</dbReference>
<evidence type="ECO:0000259" key="9">
    <source>
        <dbReference type="Pfam" id="PF13807"/>
    </source>
</evidence>
<evidence type="ECO:0000256" key="4">
    <source>
        <dbReference type="ARBA" id="ARBA00022692"/>
    </source>
</evidence>
<evidence type="ECO:0000256" key="1">
    <source>
        <dbReference type="ARBA" id="ARBA00004651"/>
    </source>
</evidence>
<evidence type="ECO:0000256" key="2">
    <source>
        <dbReference type="ARBA" id="ARBA00006683"/>
    </source>
</evidence>
<evidence type="ECO:0000259" key="8">
    <source>
        <dbReference type="Pfam" id="PF02706"/>
    </source>
</evidence>
<feature type="domain" description="Polysaccharide chain length determinant N-terminal" evidence="8">
    <location>
        <begin position="3"/>
        <end position="95"/>
    </location>
</feature>
<keyword evidence="11" id="KW-1185">Reference proteome</keyword>
<reference evidence="10 11" key="1">
    <citation type="submission" date="2016-11" db="EMBL/GenBank/DDBJ databases">
        <authorList>
            <person name="Jaros S."/>
            <person name="Januszkiewicz K."/>
            <person name="Wedrychowicz H."/>
        </authorList>
    </citation>
    <scope>NUCLEOTIDE SEQUENCE [LARGE SCALE GENOMIC DNA]</scope>
    <source>
        <strain evidence="10 11">IBRC-M 10683</strain>
    </source>
</reference>
<evidence type="ECO:0000313" key="11">
    <source>
        <dbReference type="Proteomes" id="UP000183988"/>
    </source>
</evidence>
<organism evidence="10 11">
    <name type="scientific">Ornithinibacillus halophilus</name>
    <dbReference type="NCBI Taxonomy" id="930117"/>
    <lineage>
        <taxon>Bacteria</taxon>
        <taxon>Bacillati</taxon>
        <taxon>Bacillota</taxon>
        <taxon>Bacilli</taxon>
        <taxon>Bacillales</taxon>
        <taxon>Bacillaceae</taxon>
        <taxon>Ornithinibacillus</taxon>
    </lineage>
</organism>
<sequence>MEETISLKEIFDVLKKRFLMIIALMVGAAALSAILTYGFITPTYESSSQFIVNQKQADPNAQITSGDIRTNVELINTYNHIIKSPRILDIVLEELDLPYSNGVLSGKLQVSSPDSSQVVNVTVTDPDPQLATDIANTTVQIFQEEISSLMNVDNVQVLSPAVTSANPSPVNPKPALNIAIALVLGAMVGVGIAFLLEYMDTTIKTEDDITKKFGVPVLGVISHMDDSDMRSMKPEMNKRRQRGA</sequence>
<dbReference type="PANTHER" id="PTHR32309">
    <property type="entry name" value="TYROSINE-PROTEIN KINASE"/>
    <property type="match status" value="1"/>
</dbReference>
<keyword evidence="6 7" id="KW-0472">Membrane</keyword>
<keyword evidence="3" id="KW-1003">Cell membrane</keyword>
<dbReference type="PANTHER" id="PTHR32309:SF13">
    <property type="entry name" value="FERRIC ENTEROBACTIN TRANSPORT PROTEIN FEPE"/>
    <property type="match status" value="1"/>
</dbReference>
<feature type="transmembrane region" description="Helical" evidence="7">
    <location>
        <begin position="175"/>
        <end position="196"/>
    </location>
</feature>
<comment type="subcellular location">
    <subcellularLocation>
        <location evidence="1">Cell membrane</location>
        <topology evidence="1">Multi-pass membrane protein</topology>
    </subcellularLocation>
</comment>
<dbReference type="Pfam" id="PF13807">
    <property type="entry name" value="GNVR"/>
    <property type="match status" value="1"/>
</dbReference>
<accession>A0A1M5GGP5</accession>
<dbReference type="OrthoDB" id="2360475at2"/>
<name>A0A1M5GGP5_9BACI</name>
<feature type="domain" description="Tyrosine-protein kinase G-rich" evidence="9">
    <location>
        <begin position="143"/>
        <end position="195"/>
    </location>
</feature>
<comment type="similarity">
    <text evidence="2">Belongs to the CpsC/CapA family.</text>
</comment>
<keyword evidence="5 7" id="KW-1133">Transmembrane helix</keyword>
<dbReference type="Proteomes" id="UP000183988">
    <property type="component" value="Unassembled WGS sequence"/>
</dbReference>
<dbReference type="AlphaFoldDB" id="A0A1M5GGP5"/>
<keyword evidence="4 7" id="KW-0812">Transmembrane</keyword>
<feature type="transmembrane region" description="Helical" evidence="7">
    <location>
        <begin position="18"/>
        <end position="40"/>
    </location>
</feature>
<dbReference type="GO" id="GO:0004713">
    <property type="term" value="F:protein tyrosine kinase activity"/>
    <property type="evidence" value="ECO:0007669"/>
    <property type="project" value="TreeGrafter"/>
</dbReference>
<evidence type="ECO:0000256" key="3">
    <source>
        <dbReference type="ARBA" id="ARBA00022475"/>
    </source>
</evidence>
<protein>
    <submittedName>
        <fullName evidence="10">Capsular polysaccharide biosynthesis protein</fullName>
    </submittedName>
</protein>
<proteinExistence type="inferred from homology"/>
<evidence type="ECO:0000256" key="5">
    <source>
        <dbReference type="ARBA" id="ARBA00022989"/>
    </source>
</evidence>
<dbReference type="GO" id="GO:0005886">
    <property type="term" value="C:plasma membrane"/>
    <property type="evidence" value="ECO:0007669"/>
    <property type="project" value="UniProtKB-SubCell"/>
</dbReference>
<dbReference type="RefSeq" id="WP_072889585.1">
    <property type="nucleotide sequence ID" value="NZ_FQVW01000013.1"/>
</dbReference>
<dbReference type="EMBL" id="FQVW01000013">
    <property type="protein sequence ID" value="SHG02960.1"/>
    <property type="molecule type" value="Genomic_DNA"/>
</dbReference>
<evidence type="ECO:0000256" key="7">
    <source>
        <dbReference type="SAM" id="Phobius"/>
    </source>
</evidence>
<dbReference type="STRING" id="930117.SAMN05216225_10135"/>